<dbReference type="Pfam" id="PF11901">
    <property type="entry name" value="DM9"/>
    <property type="match status" value="1"/>
</dbReference>
<dbReference type="AlphaFoldDB" id="A0A5E4QGH8"/>
<protein>
    <submittedName>
        <fullName evidence="1">Uncharacterized protein</fullName>
    </submittedName>
</protein>
<proteinExistence type="predicted"/>
<dbReference type="PANTHER" id="PTHR31649:SF1">
    <property type="entry name" value="FARNESOIC ACID O-METHYL TRANSFERASE DOMAIN-CONTAINING PROTEIN"/>
    <property type="match status" value="1"/>
</dbReference>
<name>A0A5E4QGH8_9NEOP</name>
<evidence type="ECO:0000313" key="2">
    <source>
        <dbReference type="Proteomes" id="UP000324832"/>
    </source>
</evidence>
<organism evidence="1 2">
    <name type="scientific">Leptidea sinapis</name>
    <dbReference type="NCBI Taxonomy" id="189913"/>
    <lineage>
        <taxon>Eukaryota</taxon>
        <taxon>Metazoa</taxon>
        <taxon>Ecdysozoa</taxon>
        <taxon>Arthropoda</taxon>
        <taxon>Hexapoda</taxon>
        <taxon>Insecta</taxon>
        <taxon>Pterygota</taxon>
        <taxon>Neoptera</taxon>
        <taxon>Endopterygota</taxon>
        <taxon>Lepidoptera</taxon>
        <taxon>Glossata</taxon>
        <taxon>Ditrysia</taxon>
        <taxon>Papilionoidea</taxon>
        <taxon>Pieridae</taxon>
        <taxon>Dismorphiinae</taxon>
        <taxon>Leptidea</taxon>
    </lineage>
</organism>
<dbReference type="SMART" id="SM00696">
    <property type="entry name" value="DM9"/>
    <property type="match status" value="1"/>
</dbReference>
<accession>A0A5E4QGH8</accession>
<dbReference type="InterPro" id="IPR006616">
    <property type="entry name" value="DM9_repeat"/>
</dbReference>
<dbReference type="Proteomes" id="UP000324832">
    <property type="component" value="Unassembled WGS sequence"/>
</dbReference>
<reference evidence="1 2" key="1">
    <citation type="submission" date="2017-07" db="EMBL/GenBank/DDBJ databases">
        <authorList>
            <person name="Talla V."/>
            <person name="Backstrom N."/>
        </authorList>
    </citation>
    <scope>NUCLEOTIDE SEQUENCE [LARGE SCALE GENOMIC DNA]</scope>
</reference>
<sequence length="139" mass="15190">MDPMPVLPPYPHPGLDAPSADFVEVLDPPPIDWVPATPSTAYTLASRAFITGREGWDKSPLWTIRVHRDENLIPGKLAISHGTAYIPFNGKEVSVQEFEVLCAASDVLEWVSTSNDQIPEHALPAGNTHIGEPLYVVPQ</sequence>
<dbReference type="PANTHER" id="PTHR31649">
    <property type="entry name" value="AGAP009604-PA"/>
    <property type="match status" value="1"/>
</dbReference>
<keyword evidence="2" id="KW-1185">Reference proteome</keyword>
<dbReference type="EMBL" id="FZQP02003157">
    <property type="protein sequence ID" value="VVC97395.1"/>
    <property type="molecule type" value="Genomic_DNA"/>
</dbReference>
<evidence type="ECO:0000313" key="1">
    <source>
        <dbReference type="EMBL" id="VVC97395.1"/>
    </source>
</evidence>
<gene>
    <name evidence="1" type="ORF">LSINAPIS_LOCUS8683</name>
</gene>